<gene>
    <name evidence="1" type="ORF">A9255_14865</name>
    <name evidence="2" type="ORF">Xhom_00681</name>
</gene>
<name>A0A2G0QEM9_XENHO</name>
<evidence type="ECO:0000313" key="2">
    <source>
        <dbReference type="EMBL" id="PHM57683.1"/>
    </source>
</evidence>
<dbReference type="EMBL" id="NJAI01000001">
    <property type="protein sequence ID" value="PHM57683.1"/>
    <property type="molecule type" value="Genomic_DNA"/>
</dbReference>
<proteinExistence type="predicted"/>
<dbReference type="CDD" id="cd04183">
    <property type="entry name" value="GT2_BcE_like"/>
    <property type="match status" value="1"/>
</dbReference>
<dbReference type="Gene3D" id="3.90.550.10">
    <property type="entry name" value="Spore Coat Polysaccharide Biosynthesis Protein SpsA, Chain A"/>
    <property type="match status" value="1"/>
</dbReference>
<dbReference type="STRING" id="351679.A9255_14865"/>
<dbReference type="SUPFAM" id="SSF53448">
    <property type="entry name" value="Nucleotide-diphospho-sugar transferases"/>
    <property type="match status" value="1"/>
</dbReference>
<keyword evidence="3" id="KW-1185">Reference proteome</keyword>
<dbReference type="AlphaFoldDB" id="A0A2G0QEM9"/>
<organism evidence="2 4">
    <name type="scientific">Xenorhabdus hominickii</name>
    <dbReference type="NCBI Taxonomy" id="351679"/>
    <lineage>
        <taxon>Bacteria</taxon>
        <taxon>Pseudomonadati</taxon>
        <taxon>Pseudomonadota</taxon>
        <taxon>Gammaproteobacteria</taxon>
        <taxon>Enterobacterales</taxon>
        <taxon>Morganellaceae</taxon>
        <taxon>Xenorhabdus</taxon>
    </lineage>
</organism>
<reference evidence="1 3" key="1">
    <citation type="submission" date="2016-06" db="EMBL/GenBank/DDBJ databases">
        <title>Bacterial characters and pathogenicity of Xenorhabdus hominickii from an entomopathogenic nematode, Steinernema monticolum.</title>
        <authorList>
            <person name="Park Y."/>
            <person name="Kim Y."/>
        </authorList>
    </citation>
    <scope>NUCLEOTIDE SEQUENCE [LARGE SCALE GENOMIC DNA]</scope>
    <source>
        <strain evidence="1 3">ANU1</strain>
    </source>
</reference>
<protein>
    <submittedName>
        <fullName evidence="2">Capsular biosynthesis protein</fullName>
    </submittedName>
</protein>
<dbReference type="RefSeq" id="WP_069317385.1">
    <property type="nucleotide sequence ID" value="NZ_CAWNQJ010000001.1"/>
</dbReference>
<dbReference type="Proteomes" id="UP000225433">
    <property type="component" value="Unassembled WGS sequence"/>
</dbReference>
<dbReference type="Proteomes" id="UP000094600">
    <property type="component" value="Chromosome"/>
</dbReference>
<sequence>MIILPMAGMSSRFFKSGYEKPKYMLEINGKTLFEHSINSFEKYFSEEKFIFVVREIFDTKNFIQKIIDRIGITHYSIIEINFQTRGQAETVYLGVKDENKSDELIIFNIDTFRPHFSKPDLNIESDGYLEVFEGEGNNWSFVKPINKNNFIVAETSEKNPISNLCCTGLYQFKTISDFCSAYLEYESLPKDNWTNNEIYIAPLYNLLIKKNKRINYYKINNRDVIFCGTPEEYNNLIL</sequence>
<evidence type="ECO:0000313" key="4">
    <source>
        <dbReference type="Proteomes" id="UP000225433"/>
    </source>
</evidence>
<dbReference type="EMBL" id="CP016176">
    <property type="protein sequence ID" value="AOM41726.1"/>
    <property type="molecule type" value="Genomic_DNA"/>
</dbReference>
<evidence type="ECO:0000313" key="1">
    <source>
        <dbReference type="EMBL" id="AOM41726.1"/>
    </source>
</evidence>
<dbReference type="KEGG" id="xho:A9255_14865"/>
<dbReference type="OrthoDB" id="9788272at2"/>
<accession>A0A2G0QEM9</accession>
<dbReference type="InterPro" id="IPR016873">
    <property type="entry name" value="Caps_polysacc_synth_BcbE_prd"/>
</dbReference>
<reference evidence="2 4" key="2">
    <citation type="journal article" date="2017" name="Nat. Microbiol.">
        <title>Natural product diversity associated with the nematode symbionts Photorhabdus and Xenorhabdus.</title>
        <authorList>
            <person name="Tobias N.J."/>
            <person name="Wolff H."/>
            <person name="Djahanschiri B."/>
            <person name="Grundmann F."/>
            <person name="Kronenwerth M."/>
            <person name="Shi Y.M."/>
            <person name="Simonyi S."/>
            <person name="Grun P."/>
            <person name="Shapiro-Ilan D."/>
            <person name="Pidot S.J."/>
            <person name="Stinear T.P."/>
            <person name="Ebersberger I."/>
            <person name="Bode H.B."/>
        </authorList>
    </citation>
    <scope>NUCLEOTIDE SEQUENCE [LARGE SCALE GENOMIC DNA]</scope>
    <source>
        <strain evidence="2 4">DSM 17903</strain>
    </source>
</reference>
<dbReference type="PIRSF" id="PIRSF028162">
    <property type="entry name" value="BcbE_prd"/>
    <property type="match status" value="1"/>
</dbReference>
<dbReference type="InterPro" id="IPR029044">
    <property type="entry name" value="Nucleotide-diphossugar_trans"/>
</dbReference>
<evidence type="ECO:0000313" key="3">
    <source>
        <dbReference type="Proteomes" id="UP000094600"/>
    </source>
</evidence>